<dbReference type="PANTHER" id="PTHR31407:SF17">
    <property type="entry name" value="PSBP DOMAIN-CONTAINING PROTEIN 3, CHLOROPLASTIC"/>
    <property type="match status" value="1"/>
</dbReference>
<dbReference type="Pfam" id="PF01789">
    <property type="entry name" value="PsbP"/>
    <property type="match status" value="1"/>
</dbReference>
<dbReference type="Proteomes" id="UP001438707">
    <property type="component" value="Unassembled WGS sequence"/>
</dbReference>
<name>A0AAW1RD36_9CHLO</name>
<reference evidence="3 4" key="1">
    <citation type="journal article" date="2024" name="Nat. Commun.">
        <title>Phylogenomics reveals the evolutionary origins of lichenization in chlorophyte algae.</title>
        <authorList>
            <person name="Puginier C."/>
            <person name="Libourel C."/>
            <person name="Otte J."/>
            <person name="Skaloud P."/>
            <person name="Haon M."/>
            <person name="Grisel S."/>
            <person name="Petersen M."/>
            <person name="Berrin J.G."/>
            <person name="Delaux P.M."/>
            <person name="Dal Grande F."/>
            <person name="Keller J."/>
        </authorList>
    </citation>
    <scope>NUCLEOTIDE SEQUENCE [LARGE SCALE GENOMIC DNA]</scope>
    <source>
        <strain evidence="3 4">SAG 2145</strain>
    </source>
</reference>
<sequence length="259" mass="28392">MQVVSGTGLKSCSRTQQPESRHICGHNRSTSVAVRAQQQQPAAQEEHIPYRRETLLSAGLAALLVPLQAQAQDGLEQFQDAEDNFAISVPSGWSRAKGAPAGKQNKFAVPSARRNLLWYPEGDPSLSTNVTVTITGVGPDYTSLGSFGTAEQFGDNLVASMDRSYQLRAPAFGARPAGSVQEAQLLAAKETNKMYYVEYTFKKPEEEKRHLVSLIALGNNGRLNRLYTLTAQSFESQFSQQKETFAAILKTFKPPGRRV</sequence>
<dbReference type="PANTHER" id="PTHR31407">
    <property type="match status" value="1"/>
</dbReference>
<dbReference type="AlphaFoldDB" id="A0AAW1RD36"/>
<dbReference type="InterPro" id="IPR016123">
    <property type="entry name" value="Mog1/PsbP_a/b/a-sand"/>
</dbReference>
<feature type="region of interest" description="Disordered" evidence="1">
    <location>
        <begin position="1"/>
        <end position="24"/>
    </location>
</feature>
<keyword evidence="4" id="KW-1185">Reference proteome</keyword>
<accession>A0AAW1RD36</accession>
<feature type="compositionally biased region" description="Polar residues" evidence="1">
    <location>
        <begin position="1"/>
        <end position="18"/>
    </location>
</feature>
<dbReference type="GO" id="GO:0019898">
    <property type="term" value="C:extrinsic component of membrane"/>
    <property type="evidence" value="ECO:0007669"/>
    <property type="project" value="InterPro"/>
</dbReference>
<feature type="domain" description="PsbP C-terminal" evidence="2">
    <location>
        <begin position="74"/>
        <end position="253"/>
    </location>
</feature>
<dbReference type="Gene3D" id="3.40.1000.10">
    <property type="entry name" value="Mog1/PsbP, alpha/beta/alpha sandwich"/>
    <property type="match status" value="1"/>
</dbReference>
<comment type="caution">
    <text evidence="3">The sequence shown here is derived from an EMBL/GenBank/DDBJ whole genome shotgun (WGS) entry which is preliminary data.</text>
</comment>
<dbReference type="InterPro" id="IPR002683">
    <property type="entry name" value="PsbP_C"/>
</dbReference>
<evidence type="ECO:0000313" key="4">
    <source>
        <dbReference type="Proteomes" id="UP001438707"/>
    </source>
</evidence>
<dbReference type="GO" id="GO:0015979">
    <property type="term" value="P:photosynthesis"/>
    <property type="evidence" value="ECO:0007669"/>
    <property type="project" value="InterPro"/>
</dbReference>
<evidence type="ECO:0000313" key="3">
    <source>
        <dbReference type="EMBL" id="KAK9831107.1"/>
    </source>
</evidence>
<dbReference type="GO" id="GO:0005509">
    <property type="term" value="F:calcium ion binding"/>
    <property type="evidence" value="ECO:0007669"/>
    <property type="project" value="InterPro"/>
</dbReference>
<evidence type="ECO:0000259" key="2">
    <source>
        <dbReference type="Pfam" id="PF01789"/>
    </source>
</evidence>
<dbReference type="GO" id="GO:0009654">
    <property type="term" value="C:photosystem II oxygen evolving complex"/>
    <property type="evidence" value="ECO:0007669"/>
    <property type="project" value="InterPro"/>
</dbReference>
<gene>
    <name evidence="3" type="ORF">WJX74_003609</name>
</gene>
<dbReference type="EMBL" id="JALJOS010000014">
    <property type="protein sequence ID" value="KAK9831107.1"/>
    <property type="molecule type" value="Genomic_DNA"/>
</dbReference>
<protein>
    <recommendedName>
        <fullName evidence="2">PsbP C-terminal domain-containing protein</fullName>
    </recommendedName>
</protein>
<evidence type="ECO:0000256" key="1">
    <source>
        <dbReference type="SAM" id="MobiDB-lite"/>
    </source>
</evidence>
<dbReference type="SUPFAM" id="SSF55724">
    <property type="entry name" value="Mog1p/PsbP-like"/>
    <property type="match status" value="1"/>
</dbReference>
<organism evidence="3 4">
    <name type="scientific">Apatococcus lobatus</name>
    <dbReference type="NCBI Taxonomy" id="904363"/>
    <lineage>
        <taxon>Eukaryota</taxon>
        <taxon>Viridiplantae</taxon>
        <taxon>Chlorophyta</taxon>
        <taxon>core chlorophytes</taxon>
        <taxon>Trebouxiophyceae</taxon>
        <taxon>Chlorellales</taxon>
        <taxon>Chlorellaceae</taxon>
        <taxon>Apatococcus</taxon>
    </lineage>
</organism>
<proteinExistence type="predicted"/>